<proteinExistence type="predicted"/>
<dbReference type="AlphaFoldDB" id="A0AAV1M1M0"/>
<feature type="region of interest" description="Disordered" evidence="1">
    <location>
        <begin position="1"/>
        <end position="36"/>
    </location>
</feature>
<comment type="caution">
    <text evidence="2">The sequence shown here is derived from an EMBL/GenBank/DDBJ whole genome shotgun (WGS) entry which is preliminary data.</text>
</comment>
<evidence type="ECO:0000313" key="3">
    <source>
        <dbReference type="Proteomes" id="UP001314205"/>
    </source>
</evidence>
<dbReference type="EMBL" id="CAVLGL010000126">
    <property type="protein sequence ID" value="CAK1601079.1"/>
    <property type="molecule type" value="Genomic_DNA"/>
</dbReference>
<protein>
    <recommendedName>
        <fullName evidence="4">Gag-like protein</fullName>
    </recommendedName>
</protein>
<feature type="compositionally biased region" description="Basic and acidic residues" evidence="1">
    <location>
        <begin position="1"/>
        <end position="14"/>
    </location>
</feature>
<organism evidence="2 3">
    <name type="scientific">Parnassius mnemosyne</name>
    <name type="common">clouded apollo</name>
    <dbReference type="NCBI Taxonomy" id="213953"/>
    <lineage>
        <taxon>Eukaryota</taxon>
        <taxon>Metazoa</taxon>
        <taxon>Ecdysozoa</taxon>
        <taxon>Arthropoda</taxon>
        <taxon>Hexapoda</taxon>
        <taxon>Insecta</taxon>
        <taxon>Pterygota</taxon>
        <taxon>Neoptera</taxon>
        <taxon>Endopterygota</taxon>
        <taxon>Lepidoptera</taxon>
        <taxon>Glossata</taxon>
        <taxon>Ditrysia</taxon>
        <taxon>Papilionoidea</taxon>
        <taxon>Papilionidae</taxon>
        <taxon>Parnassiinae</taxon>
        <taxon>Parnassini</taxon>
        <taxon>Parnassius</taxon>
        <taxon>Driopa</taxon>
    </lineage>
</organism>
<evidence type="ECO:0008006" key="4">
    <source>
        <dbReference type="Google" id="ProtNLM"/>
    </source>
</evidence>
<reference evidence="2 3" key="1">
    <citation type="submission" date="2023-11" db="EMBL/GenBank/DDBJ databases">
        <authorList>
            <person name="Hedman E."/>
            <person name="Englund M."/>
            <person name="Stromberg M."/>
            <person name="Nyberg Akerstrom W."/>
            <person name="Nylinder S."/>
            <person name="Jareborg N."/>
            <person name="Kallberg Y."/>
            <person name="Kronander E."/>
        </authorList>
    </citation>
    <scope>NUCLEOTIDE SEQUENCE [LARGE SCALE GENOMIC DNA]</scope>
</reference>
<dbReference type="Proteomes" id="UP001314205">
    <property type="component" value="Unassembled WGS sequence"/>
</dbReference>
<accession>A0AAV1M1M0</accession>
<name>A0AAV1M1M0_9NEOP</name>
<sequence>MGDETGSPREKPPDPPDEDMCFGVSDNNDCGRGKKRHAETRSFDPVIYKKNSVIDLTASINTIYKHPCLEQNLRMYGPNDQGPFIVHISRATSDPRIGLSLRPIKIGLCLSKNKIENIKRGGVKSVGRNRISIEFCSADEANKFLNNPMLAKEKLIATIPSYNVSRMGVIRGIPVDWSMEELAEAVELPPGCGKILKARRLQRKTFAEGSTSPIWVPTQSIVLTFEGQLLPKYIYAFYTSLAVETYQLPSIQCKHCCRFGHIADQCRSKPRCFRCAQEHTGASCSVPESEATCLLCSKNHFANNKNCPEHQRQISIKVMMSEQNISYIEASAKIPSIRLNNPQKPYSEVASTQLSPTPTTSFNLPTMSQAYRKTIFKPPRPIPRIPMGYDQQAHQRIVADCPSSTPNGCALSNTHNQISPNENLVECLISLLNNLILKMSDSLPNNVAEKIFNLASLIDNINDSNKRPPSPSMEL</sequence>
<gene>
    <name evidence="2" type="ORF">PARMNEM_LOCUS19757</name>
</gene>
<evidence type="ECO:0000313" key="2">
    <source>
        <dbReference type="EMBL" id="CAK1601079.1"/>
    </source>
</evidence>
<evidence type="ECO:0000256" key="1">
    <source>
        <dbReference type="SAM" id="MobiDB-lite"/>
    </source>
</evidence>
<keyword evidence="3" id="KW-1185">Reference proteome</keyword>